<evidence type="ECO:0000256" key="7">
    <source>
        <dbReference type="ARBA" id="ARBA00023136"/>
    </source>
</evidence>
<dbReference type="GO" id="GO:0006605">
    <property type="term" value="P:protein targeting"/>
    <property type="evidence" value="ECO:0007669"/>
    <property type="project" value="UniProtKB-UniRule"/>
</dbReference>
<dbReference type="PANTHER" id="PTHR30065:SF1">
    <property type="entry name" value="SURFACE PRESENTATION OF ANTIGENS PROTEIN SPAR"/>
    <property type="match status" value="1"/>
</dbReference>
<dbReference type="PANTHER" id="PTHR30065">
    <property type="entry name" value="FLAGELLAR BIOSYNTHETIC PROTEIN FLIR"/>
    <property type="match status" value="1"/>
</dbReference>
<feature type="transmembrane region" description="Helical" evidence="10">
    <location>
        <begin position="223"/>
        <end position="243"/>
    </location>
</feature>
<evidence type="ECO:0000313" key="12">
    <source>
        <dbReference type="Proteomes" id="UP000199317"/>
    </source>
</evidence>
<dbReference type="GO" id="GO:0009425">
    <property type="term" value="C:bacterial-type flagellum basal body"/>
    <property type="evidence" value="ECO:0007669"/>
    <property type="project" value="UniProtKB-SubCell"/>
</dbReference>
<keyword evidence="5 10" id="KW-0812">Transmembrane</keyword>
<gene>
    <name evidence="11" type="ORF">SAMN04489708_11848</name>
</gene>
<dbReference type="OrthoDB" id="8808595at2"/>
<evidence type="ECO:0000256" key="2">
    <source>
        <dbReference type="ARBA" id="ARBA00009772"/>
    </source>
</evidence>
<keyword evidence="11" id="KW-0966">Cell projection</keyword>
<keyword evidence="6 10" id="KW-1133">Transmembrane helix</keyword>
<keyword evidence="11" id="KW-0282">Flagellum</keyword>
<name>A0A1H0U7V8_9BURK</name>
<evidence type="ECO:0000256" key="10">
    <source>
        <dbReference type="RuleBase" id="RU362071"/>
    </source>
</evidence>
<protein>
    <recommendedName>
        <fullName evidence="3 9">Flagellar biosynthetic protein FliR</fullName>
    </recommendedName>
</protein>
<dbReference type="Pfam" id="PF01311">
    <property type="entry name" value="Bac_export_1"/>
    <property type="match status" value="1"/>
</dbReference>
<dbReference type="AlphaFoldDB" id="A0A1H0U7V8"/>
<dbReference type="PRINTS" id="PR00953">
    <property type="entry name" value="TYPE3IMRPROT"/>
</dbReference>
<dbReference type="InterPro" id="IPR006303">
    <property type="entry name" value="FliR"/>
</dbReference>
<keyword evidence="12" id="KW-1185">Reference proteome</keyword>
<dbReference type="InterPro" id="IPR002010">
    <property type="entry name" value="T3SS_IM_R"/>
</dbReference>
<feature type="transmembrane region" description="Helical" evidence="10">
    <location>
        <begin position="132"/>
        <end position="150"/>
    </location>
</feature>
<reference evidence="12" key="1">
    <citation type="submission" date="2016-10" db="EMBL/GenBank/DDBJ databases">
        <authorList>
            <person name="Varghese N."/>
            <person name="Submissions S."/>
        </authorList>
    </citation>
    <scope>NUCLEOTIDE SEQUENCE [LARGE SCALE GENOMIC DNA]</scope>
    <source>
        <strain evidence="12">DSM 17101</strain>
    </source>
</reference>
<accession>A0A1H0U7V8</accession>
<dbReference type="EMBL" id="FNJL01000018">
    <property type="protein sequence ID" value="SDP62347.1"/>
    <property type="molecule type" value="Genomic_DNA"/>
</dbReference>
<dbReference type="Proteomes" id="UP000199317">
    <property type="component" value="Unassembled WGS sequence"/>
</dbReference>
<evidence type="ECO:0000256" key="4">
    <source>
        <dbReference type="ARBA" id="ARBA00022475"/>
    </source>
</evidence>
<comment type="similarity">
    <text evidence="2 10">Belongs to the FliR/MopE/SpaR family.</text>
</comment>
<feature type="transmembrane region" description="Helical" evidence="10">
    <location>
        <begin position="50"/>
        <end position="68"/>
    </location>
</feature>
<evidence type="ECO:0000256" key="3">
    <source>
        <dbReference type="ARBA" id="ARBA00021717"/>
    </source>
</evidence>
<dbReference type="NCBIfam" id="TIGR01400">
    <property type="entry name" value="fliR"/>
    <property type="match status" value="1"/>
</dbReference>
<evidence type="ECO:0000256" key="9">
    <source>
        <dbReference type="NCBIfam" id="TIGR01400"/>
    </source>
</evidence>
<sequence length="278" mass="28912">MSSLLSSPGHALGGAGAFGLWGPFFLPSLRVAVVLAMTPVLYAMPVPNRVRLLVVMALSWVLAQALAPSAPPPPSGVGELLQMAMAELALGATMALGVLLAFAAFSLAGNLLDVQIGFGIAQVFDPVGNRAAPLLVSAFNYVAVIGFMAADGHHLLLRALAYSFDVFPPGAAWQPADMAAPVFRQASGLFLLGFALAAPVVFCILLVEFALGLISRNLPQINMLVLGIPVKIVVGLAVLSLWFAGMGGAMQRVYAGIYAMWEAMFLQAAAQAPLPGSR</sequence>
<comment type="function">
    <text evidence="1 10">Role in flagellar biosynthesis.</text>
</comment>
<dbReference type="RefSeq" id="WP_092835787.1">
    <property type="nucleotide sequence ID" value="NZ_CP028290.1"/>
</dbReference>
<proteinExistence type="inferred from homology"/>
<organism evidence="11 12">
    <name type="scientific">Paracidovorax cattleyae</name>
    <dbReference type="NCBI Taxonomy" id="80868"/>
    <lineage>
        <taxon>Bacteria</taxon>
        <taxon>Pseudomonadati</taxon>
        <taxon>Pseudomonadota</taxon>
        <taxon>Betaproteobacteria</taxon>
        <taxon>Burkholderiales</taxon>
        <taxon>Comamonadaceae</taxon>
        <taxon>Paracidovorax</taxon>
    </lineage>
</organism>
<keyword evidence="7 10" id="KW-0472">Membrane</keyword>
<keyword evidence="4 10" id="KW-1003">Cell membrane</keyword>
<evidence type="ECO:0000313" key="11">
    <source>
        <dbReference type="EMBL" id="SDP62347.1"/>
    </source>
</evidence>
<feature type="transmembrane region" description="Helical" evidence="10">
    <location>
        <begin position="88"/>
        <end position="112"/>
    </location>
</feature>
<dbReference type="GO" id="GO:0044780">
    <property type="term" value="P:bacterial-type flagellum assembly"/>
    <property type="evidence" value="ECO:0007669"/>
    <property type="project" value="UniProtKB-UniRule"/>
</dbReference>
<evidence type="ECO:0000256" key="8">
    <source>
        <dbReference type="ARBA" id="ARBA00023143"/>
    </source>
</evidence>
<comment type="subcellular location">
    <subcellularLocation>
        <location evidence="10">Cell membrane</location>
        <topology evidence="10">Multi-pass membrane protein</topology>
    </subcellularLocation>
    <subcellularLocation>
        <location evidence="10">Bacterial flagellum basal body</location>
    </subcellularLocation>
</comment>
<feature type="transmembrane region" description="Helical" evidence="10">
    <location>
        <begin position="188"/>
        <end position="211"/>
    </location>
</feature>
<keyword evidence="8 10" id="KW-0975">Bacterial flagellum</keyword>
<dbReference type="GO" id="GO:0005886">
    <property type="term" value="C:plasma membrane"/>
    <property type="evidence" value="ECO:0007669"/>
    <property type="project" value="UniProtKB-SubCell"/>
</dbReference>
<evidence type="ECO:0000256" key="5">
    <source>
        <dbReference type="ARBA" id="ARBA00022692"/>
    </source>
</evidence>
<evidence type="ECO:0000256" key="1">
    <source>
        <dbReference type="ARBA" id="ARBA00002578"/>
    </source>
</evidence>
<feature type="transmembrane region" description="Helical" evidence="10">
    <location>
        <begin position="20"/>
        <end position="43"/>
    </location>
</feature>
<keyword evidence="11" id="KW-0969">Cilium</keyword>
<evidence type="ECO:0000256" key="6">
    <source>
        <dbReference type="ARBA" id="ARBA00022989"/>
    </source>
</evidence>